<dbReference type="InterPro" id="IPR030382">
    <property type="entry name" value="MeTrfase_TRM5/TYW2"/>
</dbReference>
<feature type="compositionally biased region" description="Basic residues" evidence="2">
    <location>
        <begin position="19"/>
        <end position="31"/>
    </location>
</feature>
<protein>
    <recommendedName>
        <fullName evidence="1">non-specific serine/threonine protein kinase</fullName>
        <ecNumber evidence="1">2.7.11.1</ecNumber>
    </recommendedName>
</protein>
<dbReference type="OrthoDB" id="2387925at2759"/>
<dbReference type="Pfam" id="PF00069">
    <property type="entry name" value="Pkinase"/>
    <property type="match status" value="1"/>
</dbReference>
<dbReference type="InterPro" id="IPR008271">
    <property type="entry name" value="Ser/Thr_kinase_AS"/>
</dbReference>
<feature type="region of interest" description="Disordered" evidence="2">
    <location>
        <begin position="1"/>
        <end position="34"/>
    </location>
</feature>
<evidence type="ECO:0000259" key="4">
    <source>
        <dbReference type="PROSITE" id="PS51684"/>
    </source>
</evidence>
<feature type="domain" description="SAM-dependent methyltransferase TRM5/TYW2-type" evidence="4">
    <location>
        <begin position="195"/>
        <end position="445"/>
    </location>
</feature>
<accession>A0A5N6SEI9</accession>
<dbReference type="EMBL" id="ML743622">
    <property type="protein sequence ID" value="KAE8133082.1"/>
    <property type="molecule type" value="Genomic_DNA"/>
</dbReference>
<dbReference type="GO" id="GO:0004674">
    <property type="term" value="F:protein serine/threonine kinase activity"/>
    <property type="evidence" value="ECO:0007669"/>
    <property type="project" value="UniProtKB-EC"/>
</dbReference>
<keyword evidence="5" id="KW-0418">Kinase</keyword>
<dbReference type="InterPro" id="IPR029063">
    <property type="entry name" value="SAM-dependent_MTases_sf"/>
</dbReference>
<evidence type="ECO:0000313" key="5">
    <source>
        <dbReference type="EMBL" id="KAE8133082.1"/>
    </source>
</evidence>
<dbReference type="PANTHER" id="PTHR11909">
    <property type="entry name" value="CASEIN KINASE-RELATED"/>
    <property type="match status" value="1"/>
</dbReference>
<dbReference type="InterPro" id="IPR000719">
    <property type="entry name" value="Prot_kinase_dom"/>
</dbReference>
<feature type="compositionally biased region" description="Polar residues" evidence="2">
    <location>
        <begin position="1"/>
        <end position="18"/>
    </location>
</feature>
<dbReference type="EC" id="2.7.11.1" evidence="1"/>
<dbReference type="SMART" id="SM00220">
    <property type="entry name" value="S_TKc"/>
    <property type="match status" value="1"/>
</dbReference>
<reference evidence="5 6" key="1">
    <citation type="submission" date="2019-04" db="EMBL/GenBank/DDBJ databases">
        <title>Friends and foes A comparative genomics study of 23 Aspergillus species from section Flavi.</title>
        <authorList>
            <consortium name="DOE Joint Genome Institute"/>
            <person name="Kjaerbolling I."/>
            <person name="Vesth T."/>
            <person name="Frisvad J.C."/>
            <person name="Nybo J.L."/>
            <person name="Theobald S."/>
            <person name="Kildgaard S."/>
            <person name="Isbrandt T."/>
            <person name="Kuo A."/>
            <person name="Sato A."/>
            <person name="Lyhne E.K."/>
            <person name="Kogle M.E."/>
            <person name="Wiebenga A."/>
            <person name="Kun R.S."/>
            <person name="Lubbers R.J."/>
            <person name="Makela M.R."/>
            <person name="Barry K."/>
            <person name="Chovatia M."/>
            <person name="Clum A."/>
            <person name="Daum C."/>
            <person name="Haridas S."/>
            <person name="He G."/>
            <person name="LaButti K."/>
            <person name="Lipzen A."/>
            <person name="Mondo S."/>
            <person name="Riley R."/>
            <person name="Salamov A."/>
            <person name="Simmons B.A."/>
            <person name="Magnuson J.K."/>
            <person name="Henrissat B."/>
            <person name="Mortensen U.H."/>
            <person name="Larsen T.O."/>
            <person name="Devries R.P."/>
            <person name="Grigoriev I.V."/>
            <person name="Machida M."/>
            <person name="Baker S.E."/>
            <person name="Andersen M.R."/>
        </authorList>
    </citation>
    <scope>NUCLEOTIDE SEQUENCE [LARGE SCALE GENOMIC DNA]</scope>
    <source>
        <strain evidence="5 6">CBS 117625</strain>
    </source>
</reference>
<proteinExistence type="predicted"/>
<sequence>MNQETATTTPLSQLPTTKKPTRHEKGSKKPLQKSCNPLQIGIQDFVTNNIPPETLSQYGLSPETLQSSLPKRFTVYEPMLLLPVNAFSSPSAWGALYQSLTAPQQQALYASLVKAFSRMGVTHIAINAPIALTDTQGHENRMRSPAGLIPLYGDFGPPPAAAVSTASSSVFAGEEGQPSDEDLERAFWVRTMQNHGIVQVWAPLYTMFSRGNITEKARVLGHGAAPFEGLEVGELGGQALSDVGVVDMYAGIGYFVFSYLKRGVRRVWGWEINGWSVEGLRRGCEENGWGCRVVRVREDGGLSESLLDLVGSLKDTDRVVLFHGDNRFAADILGEIRGVMEGKEKWNRIRHVNLGLLPTSVDAWGNACRMIDAELGGWVHMHENVDVREIKQKKGDFTLEIGRLRAKALRMQDPAVALAECRHVEQVKTYAPGVMHCVYDMKLLACNSGGEGSVYIARDHQTGKELAIKLYHEPAGYRSYHREVSGYRYLAGLMGVPKFYWAGQDQRYHATAIELLGPSLGHLWRDCGRRFSLKTVLLLADQLICRFQELHSRNCVHRDIKPENLLIGVGRKANRVYVADLGLVKRYSALSDHQILKRERQDRRECQRNPGVGVGLQGTEVYAGWRAHYAKQQSPRDDMESLGYVLIRLLNGHLPWERFWAATGTDLERQIAVAEMKRNIRVEKLCKGLPPAFNLYFLHVFLKATPDYAYLREIFRRLFRREGFRDDQIYDWTFKQEAELLRQHCNNRLKERVKQFL</sequence>
<evidence type="ECO:0000256" key="1">
    <source>
        <dbReference type="ARBA" id="ARBA00012513"/>
    </source>
</evidence>
<evidence type="ECO:0000256" key="2">
    <source>
        <dbReference type="SAM" id="MobiDB-lite"/>
    </source>
</evidence>
<feature type="domain" description="Protein kinase" evidence="3">
    <location>
        <begin position="440"/>
        <end position="757"/>
    </location>
</feature>
<dbReference type="GO" id="GO:0005524">
    <property type="term" value="F:ATP binding"/>
    <property type="evidence" value="ECO:0007669"/>
    <property type="project" value="InterPro"/>
</dbReference>
<evidence type="ECO:0000313" key="6">
    <source>
        <dbReference type="Proteomes" id="UP000325672"/>
    </source>
</evidence>
<gene>
    <name evidence="5" type="ORF">BDV38DRAFT_287170</name>
</gene>
<name>A0A5N6SEI9_ASPPS</name>
<dbReference type="PROSITE" id="PS50011">
    <property type="entry name" value="PROTEIN_KINASE_DOM"/>
    <property type="match status" value="1"/>
</dbReference>
<organism evidence="5 6">
    <name type="scientific">Aspergillus pseudotamarii</name>
    <dbReference type="NCBI Taxonomy" id="132259"/>
    <lineage>
        <taxon>Eukaryota</taxon>
        <taxon>Fungi</taxon>
        <taxon>Dikarya</taxon>
        <taxon>Ascomycota</taxon>
        <taxon>Pezizomycotina</taxon>
        <taxon>Eurotiomycetes</taxon>
        <taxon>Eurotiomycetidae</taxon>
        <taxon>Eurotiales</taxon>
        <taxon>Aspergillaceae</taxon>
        <taxon>Aspergillus</taxon>
        <taxon>Aspergillus subgen. Circumdati</taxon>
    </lineage>
</organism>
<dbReference type="RefSeq" id="XP_031909145.1">
    <property type="nucleotide sequence ID" value="XM_032060810.1"/>
</dbReference>
<evidence type="ECO:0000259" key="3">
    <source>
        <dbReference type="PROSITE" id="PS50011"/>
    </source>
</evidence>
<dbReference type="InterPro" id="IPR050235">
    <property type="entry name" value="CK1_Ser-Thr_kinase"/>
</dbReference>
<dbReference type="Gene3D" id="1.10.510.10">
    <property type="entry name" value="Transferase(Phosphotransferase) domain 1"/>
    <property type="match status" value="1"/>
</dbReference>
<dbReference type="AlphaFoldDB" id="A0A5N6SEI9"/>
<dbReference type="InterPro" id="IPR011009">
    <property type="entry name" value="Kinase-like_dom_sf"/>
</dbReference>
<keyword evidence="6" id="KW-1185">Reference proteome</keyword>
<keyword evidence="5" id="KW-0808">Transferase</keyword>
<dbReference type="PROSITE" id="PS51684">
    <property type="entry name" value="SAM_MT_TRM5_TYW2"/>
    <property type="match status" value="1"/>
</dbReference>
<dbReference type="SUPFAM" id="SSF53335">
    <property type="entry name" value="S-adenosyl-L-methionine-dependent methyltransferases"/>
    <property type="match status" value="1"/>
</dbReference>
<dbReference type="Gene3D" id="3.40.50.150">
    <property type="entry name" value="Vaccinia Virus protein VP39"/>
    <property type="match status" value="1"/>
</dbReference>
<dbReference type="SUPFAM" id="SSF56112">
    <property type="entry name" value="Protein kinase-like (PK-like)"/>
    <property type="match status" value="1"/>
</dbReference>
<dbReference type="PROSITE" id="PS00108">
    <property type="entry name" value="PROTEIN_KINASE_ST"/>
    <property type="match status" value="1"/>
</dbReference>
<dbReference type="Proteomes" id="UP000325672">
    <property type="component" value="Unassembled WGS sequence"/>
</dbReference>
<dbReference type="GeneID" id="43645020"/>